<dbReference type="CDD" id="cd03766">
    <property type="entry name" value="Gn_AT_II_novel"/>
    <property type="match status" value="1"/>
</dbReference>
<proteinExistence type="predicted"/>
<dbReference type="Proteomes" id="UP000178129">
    <property type="component" value="Unassembled WGS sequence"/>
</dbReference>
<organism evidence="6 7">
    <name type="scientific">Rhynchosporium graminicola</name>
    <dbReference type="NCBI Taxonomy" id="2792576"/>
    <lineage>
        <taxon>Eukaryota</taxon>
        <taxon>Fungi</taxon>
        <taxon>Dikarya</taxon>
        <taxon>Ascomycota</taxon>
        <taxon>Pezizomycotina</taxon>
        <taxon>Leotiomycetes</taxon>
        <taxon>Helotiales</taxon>
        <taxon>Ploettnerulaceae</taxon>
        <taxon>Rhynchosporium</taxon>
    </lineage>
</organism>
<evidence type="ECO:0000256" key="3">
    <source>
        <dbReference type="ARBA" id="ARBA00022962"/>
    </source>
</evidence>
<evidence type="ECO:0000313" key="7">
    <source>
        <dbReference type="Proteomes" id="UP000178129"/>
    </source>
</evidence>
<dbReference type="SUPFAM" id="SSF52402">
    <property type="entry name" value="Adenine nucleotide alpha hydrolases-like"/>
    <property type="match status" value="1"/>
</dbReference>
<dbReference type="Gene3D" id="3.40.50.620">
    <property type="entry name" value="HUPs"/>
    <property type="match status" value="1"/>
</dbReference>
<dbReference type="GO" id="GO:0004066">
    <property type="term" value="F:asparagine synthase (glutamine-hydrolyzing) activity"/>
    <property type="evidence" value="ECO:0007669"/>
    <property type="project" value="InterPro"/>
</dbReference>
<dbReference type="InterPro" id="IPR029055">
    <property type="entry name" value="Ntn_hydrolases_N"/>
</dbReference>
<dbReference type="InterPro" id="IPR051857">
    <property type="entry name" value="Asn_synthetase_domain"/>
</dbReference>
<reference evidence="7" key="1">
    <citation type="submission" date="2016-03" db="EMBL/GenBank/DDBJ databases">
        <authorList>
            <person name="Ploux O."/>
        </authorList>
    </citation>
    <scope>NUCLEOTIDE SEQUENCE [LARGE SCALE GENOMIC DNA]</scope>
    <source>
        <strain evidence="7">UK7</strain>
    </source>
</reference>
<dbReference type="EMBL" id="FJUW01000004">
    <property type="protein sequence ID" value="CZS90311.1"/>
    <property type="molecule type" value="Genomic_DNA"/>
</dbReference>
<protein>
    <submittedName>
        <fullName evidence="6">Related to asparagine synthases</fullName>
    </submittedName>
</protein>
<dbReference type="Gene3D" id="3.60.20.10">
    <property type="entry name" value="Glutamine Phosphoribosylpyrophosphate, subunit 1, domain 1"/>
    <property type="match status" value="1"/>
</dbReference>
<dbReference type="InterPro" id="IPR014729">
    <property type="entry name" value="Rossmann-like_a/b/a_fold"/>
</dbReference>
<dbReference type="PROSITE" id="PS51278">
    <property type="entry name" value="GATASE_TYPE_2"/>
    <property type="match status" value="1"/>
</dbReference>
<evidence type="ECO:0000256" key="4">
    <source>
        <dbReference type="SAM" id="MobiDB-lite"/>
    </source>
</evidence>
<dbReference type="STRING" id="914237.A0A1E1JX65"/>
<evidence type="ECO:0000256" key="2">
    <source>
        <dbReference type="ARBA" id="ARBA00022888"/>
    </source>
</evidence>
<feature type="domain" description="Glutamine amidotransferase type-2" evidence="5">
    <location>
        <begin position="2"/>
        <end position="264"/>
    </location>
</feature>
<feature type="compositionally biased region" description="Polar residues" evidence="4">
    <location>
        <begin position="337"/>
        <end position="348"/>
    </location>
</feature>
<sequence length="595" mass="65081">MCGIHATISKSGFQVPSEDLKRLLCKRGPDHTGDCQTQVDILDGISYHVSVLSTVLALRGGHVTAQPFVDASSGSTLCWNGEAWKIGSSPVIGNDGQAVFDLLLQGSSFTELTRDSTTAILKVLQSISGPFAFVYLDKKHAQMYFGRDRLGRRSLVYRNDVESGTFELSSIPGNKGSWLEVEADAIYQLSFEPSTLGSKDSTVHSITAIAPIFKHAWTTVDFDVSEMTLGLFNVSIPSEMSVLNGQSESVGKLRHHLSESLKLRIQNIPLPPVSGYNPHVRMAILFSGGLDCTVLARIAHDHLPGDQHIDLLNVAFENPRVVEAAKNDAAKRKKTSSKGSIVGSQPMSTLADEPSLDFSPFEICPDRATGRKAFAELQTVCPSRVWRFVTVDVPYSETIAHKAQVTSLISPHNTEMDLSIAYALYFASRGVGTALSSLDASPVPYMTPARVLLSGLGADELFGGYTRHATAFNRRGFTGLLDELKIDVDRLGKRNLGRDDRVISHWGREARFPFLDENLVKWAVECPIWQKCGFQSGADDEKQDPDIEPGKKVLRLLAYDLGMHSVAIEKKRAIQFGARTAKMEIGNTKGTTLIS</sequence>
<keyword evidence="2" id="KW-0061">Asparagine biosynthesis</keyword>
<dbReference type="AlphaFoldDB" id="A0A1E1JX65"/>
<accession>A0A1E1JX65</accession>
<dbReference type="Pfam" id="PF00733">
    <property type="entry name" value="Asn_synthase"/>
    <property type="match status" value="2"/>
</dbReference>
<dbReference type="SUPFAM" id="SSF56235">
    <property type="entry name" value="N-terminal nucleophile aminohydrolases (Ntn hydrolases)"/>
    <property type="match status" value="1"/>
</dbReference>
<feature type="region of interest" description="Disordered" evidence="4">
    <location>
        <begin position="327"/>
        <end position="351"/>
    </location>
</feature>
<dbReference type="InterPro" id="IPR017932">
    <property type="entry name" value="GATase_2_dom"/>
</dbReference>
<dbReference type="Pfam" id="PF13537">
    <property type="entry name" value="GATase_7"/>
    <property type="match status" value="1"/>
</dbReference>
<dbReference type="GO" id="GO:0006529">
    <property type="term" value="P:asparagine biosynthetic process"/>
    <property type="evidence" value="ECO:0007669"/>
    <property type="project" value="UniProtKB-KW"/>
</dbReference>
<comment type="caution">
    <text evidence="6">The sequence shown here is derived from an EMBL/GenBank/DDBJ whole genome shotgun (WGS) entry which is preliminary data.</text>
</comment>
<evidence type="ECO:0000256" key="1">
    <source>
        <dbReference type="ARBA" id="ARBA00022605"/>
    </source>
</evidence>
<keyword evidence="1" id="KW-0028">Amino-acid biosynthesis</keyword>
<dbReference type="FunCoup" id="A0A1E1JX65">
    <property type="interactions" value="729"/>
</dbReference>
<dbReference type="PANTHER" id="PTHR45937">
    <property type="entry name" value="ASPARAGINE SYNTHETASE DOMAIN-CONTAINING PROTEIN 1"/>
    <property type="match status" value="1"/>
</dbReference>
<dbReference type="InParanoid" id="A0A1E1JX65"/>
<name>A0A1E1JX65_9HELO</name>
<dbReference type="PANTHER" id="PTHR45937:SF1">
    <property type="entry name" value="ASPARAGINE SYNTHETASE DOMAIN-CONTAINING PROTEIN 1"/>
    <property type="match status" value="1"/>
</dbReference>
<dbReference type="InterPro" id="IPR001962">
    <property type="entry name" value="Asn_synthase"/>
</dbReference>
<evidence type="ECO:0000313" key="6">
    <source>
        <dbReference type="EMBL" id="CZS90311.1"/>
    </source>
</evidence>
<keyword evidence="3" id="KW-0315">Glutamine amidotransferase</keyword>
<gene>
    <name evidence="6" type="ORF">RCO7_08592</name>
</gene>
<dbReference type="CDD" id="cd01991">
    <property type="entry name" value="Asn_synthase_B_C"/>
    <property type="match status" value="1"/>
</dbReference>
<evidence type="ECO:0000259" key="5">
    <source>
        <dbReference type="PROSITE" id="PS51278"/>
    </source>
</evidence>
<keyword evidence="7" id="KW-1185">Reference proteome</keyword>